<evidence type="ECO:0000256" key="1">
    <source>
        <dbReference type="SAM" id="MobiDB-lite"/>
    </source>
</evidence>
<accession>A0ABT3L749</accession>
<evidence type="ECO:0000313" key="2">
    <source>
        <dbReference type="EMBL" id="MCW6037334.1"/>
    </source>
</evidence>
<dbReference type="Proteomes" id="UP001526426">
    <property type="component" value="Unassembled WGS sequence"/>
</dbReference>
<proteinExistence type="predicted"/>
<feature type="region of interest" description="Disordered" evidence="1">
    <location>
        <begin position="31"/>
        <end position="50"/>
    </location>
</feature>
<dbReference type="EMBL" id="JAIHOM010000066">
    <property type="protein sequence ID" value="MCW6037334.1"/>
    <property type="molecule type" value="Genomic_DNA"/>
</dbReference>
<protein>
    <submittedName>
        <fullName evidence="2">Uncharacterized protein</fullName>
    </submittedName>
</protein>
<evidence type="ECO:0000313" key="3">
    <source>
        <dbReference type="Proteomes" id="UP001526426"/>
    </source>
</evidence>
<name>A0ABT3L749_9CYAN</name>
<organism evidence="2 3">
    <name type="scientific">Spirulina subsalsa FACHB-351</name>
    <dbReference type="NCBI Taxonomy" id="234711"/>
    <lineage>
        <taxon>Bacteria</taxon>
        <taxon>Bacillati</taxon>
        <taxon>Cyanobacteriota</taxon>
        <taxon>Cyanophyceae</taxon>
        <taxon>Spirulinales</taxon>
        <taxon>Spirulinaceae</taxon>
        <taxon>Spirulina</taxon>
    </lineage>
</organism>
<sequence length="70" mass="7404">APLLPCSPAPLLPIQQVICTLTDAKIPSVGENRTIVPPTQPPRVPPDSRCGAKAQLRTRLPILRAGSSLD</sequence>
<reference evidence="2 3" key="1">
    <citation type="submission" date="2021-08" db="EMBL/GenBank/DDBJ databases">
        <title>Draft genome sequence of Spirulina subsalsa with high tolerance to salinity and hype-accumulation of phycocyanin.</title>
        <authorList>
            <person name="Pei H."/>
            <person name="Jiang L."/>
        </authorList>
    </citation>
    <scope>NUCLEOTIDE SEQUENCE [LARGE SCALE GENOMIC DNA]</scope>
    <source>
        <strain evidence="2 3">FACHB-351</strain>
    </source>
</reference>
<dbReference type="RefSeq" id="WP_265265191.1">
    <property type="nucleotide sequence ID" value="NZ_JAIHOM010000066.1"/>
</dbReference>
<feature type="non-terminal residue" evidence="2">
    <location>
        <position position="1"/>
    </location>
</feature>
<keyword evidence="3" id="KW-1185">Reference proteome</keyword>
<gene>
    <name evidence="2" type="ORF">K4A83_13785</name>
</gene>
<comment type="caution">
    <text evidence="2">The sequence shown here is derived from an EMBL/GenBank/DDBJ whole genome shotgun (WGS) entry which is preliminary data.</text>
</comment>